<gene>
    <name evidence="2" type="ORF">CITCOLO1_LOCUS10443</name>
</gene>
<organism evidence="2 3">
    <name type="scientific">Citrullus colocynthis</name>
    <name type="common">colocynth</name>
    <dbReference type="NCBI Taxonomy" id="252529"/>
    <lineage>
        <taxon>Eukaryota</taxon>
        <taxon>Viridiplantae</taxon>
        <taxon>Streptophyta</taxon>
        <taxon>Embryophyta</taxon>
        <taxon>Tracheophyta</taxon>
        <taxon>Spermatophyta</taxon>
        <taxon>Magnoliopsida</taxon>
        <taxon>eudicotyledons</taxon>
        <taxon>Gunneridae</taxon>
        <taxon>Pentapetalae</taxon>
        <taxon>rosids</taxon>
        <taxon>fabids</taxon>
        <taxon>Cucurbitales</taxon>
        <taxon>Cucurbitaceae</taxon>
        <taxon>Benincaseae</taxon>
        <taxon>Citrullus</taxon>
    </lineage>
</organism>
<name>A0ABP0YFL4_9ROSI</name>
<keyword evidence="1" id="KW-0812">Transmembrane</keyword>
<keyword evidence="3" id="KW-1185">Reference proteome</keyword>
<keyword evidence="1" id="KW-0472">Membrane</keyword>
<sequence>MDVLGSGKYLALRLHEKRSVHFLEESESTEWEYSWFWGFRFQPMMRTSYCIVRLSGKISSTLSILPLAFLLSVKHLAVLVLLISIVTLSSLLSQFTLLAPPSPLPPSGITAWYNLVRTRL</sequence>
<accession>A0ABP0YFL4</accession>
<proteinExistence type="predicted"/>
<feature type="transmembrane region" description="Helical" evidence="1">
    <location>
        <begin position="76"/>
        <end position="99"/>
    </location>
</feature>
<evidence type="ECO:0000313" key="3">
    <source>
        <dbReference type="Proteomes" id="UP001642487"/>
    </source>
</evidence>
<dbReference type="Proteomes" id="UP001642487">
    <property type="component" value="Chromosome 3"/>
</dbReference>
<reference evidence="2 3" key="1">
    <citation type="submission" date="2024-03" db="EMBL/GenBank/DDBJ databases">
        <authorList>
            <person name="Gkanogiannis A."/>
            <person name="Becerra Lopez-Lavalle L."/>
        </authorList>
    </citation>
    <scope>NUCLEOTIDE SEQUENCE [LARGE SCALE GENOMIC DNA]</scope>
</reference>
<keyword evidence="1" id="KW-1133">Transmembrane helix</keyword>
<dbReference type="EMBL" id="OZ021737">
    <property type="protein sequence ID" value="CAK9318475.1"/>
    <property type="molecule type" value="Genomic_DNA"/>
</dbReference>
<feature type="transmembrane region" description="Helical" evidence="1">
    <location>
        <begin position="50"/>
        <end position="70"/>
    </location>
</feature>
<evidence type="ECO:0000313" key="2">
    <source>
        <dbReference type="EMBL" id="CAK9318475.1"/>
    </source>
</evidence>
<protein>
    <submittedName>
        <fullName evidence="2">Uncharacterized protein</fullName>
    </submittedName>
</protein>
<evidence type="ECO:0000256" key="1">
    <source>
        <dbReference type="SAM" id="Phobius"/>
    </source>
</evidence>